<dbReference type="InterPro" id="IPR012506">
    <property type="entry name" value="TMEM86B-like"/>
</dbReference>
<dbReference type="PANTHER" id="PTHR31885:SF6">
    <property type="entry name" value="GH04784P"/>
    <property type="match status" value="1"/>
</dbReference>
<evidence type="ECO:0000256" key="1">
    <source>
        <dbReference type="ARBA" id="ARBA00004141"/>
    </source>
</evidence>
<accession>A0A7T1TDN5</accession>
<dbReference type="KEGG" id="sbat:G4Z16_28510"/>
<dbReference type="Pfam" id="PF07947">
    <property type="entry name" value="YhhN"/>
    <property type="match status" value="1"/>
</dbReference>
<evidence type="ECO:0000256" key="4">
    <source>
        <dbReference type="ARBA" id="ARBA00022989"/>
    </source>
</evidence>
<keyword evidence="4" id="KW-1133">Transmembrane helix</keyword>
<comment type="subcellular location">
    <subcellularLocation>
        <location evidence="1">Membrane</location>
        <topology evidence="1">Multi-pass membrane protein</topology>
    </subcellularLocation>
</comment>
<evidence type="ECO:0000256" key="3">
    <source>
        <dbReference type="ARBA" id="ARBA00022692"/>
    </source>
</evidence>
<name>A0A7T1TDN5_9ACTN</name>
<dbReference type="GO" id="GO:0016787">
    <property type="term" value="F:hydrolase activity"/>
    <property type="evidence" value="ECO:0007669"/>
    <property type="project" value="TreeGrafter"/>
</dbReference>
<protein>
    <submittedName>
        <fullName evidence="6">Lysoplasmalogenase</fullName>
    </submittedName>
</protein>
<evidence type="ECO:0000256" key="2">
    <source>
        <dbReference type="ARBA" id="ARBA00007375"/>
    </source>
</evidence>
<dbReference type="EMBL" id="CP048882">
    <property type="protein sequence ID" value="QPP11084.1"/>
    <property type="molecule type" value="Genomic_DNA"/>
</dbReference>
<dbReference type="PANTHER" id="PTHR31885">
    <property type="entry name" value="GH04784P"/>
    <property type="match status" value="1"/>
</dbReference>
<reference evidence="7" key="1">
    <citation type="submission" date="2020-02" db="EMBL/GenBank/DDBJ databases">
        <title>Streptomyces sp. ASO4wet.</title>
        <authorList>
            <person name="Risdian C."/>
            <person name="Landwehr W."/>
            <person name="Schupp P."/>
            <person name="Wink J."/>
        </authorList>
    </citation>
    <scope>NUCLEOTIDE SEQUENCE [LARGE SCALE GENOMIC DNA]</scope>
    <source>
        <strain evidence="7">ASO4wet</strain>
    </source>
</reference>
<sequence length="252" mass="25973">MITGRSTRHRIRRAVSQAAARATRPDGNGRGALVAFGALAAADLAAVAGDRTRGLSRAAKPLLMPALASYVLRRRPDASTPAPAPLVTGLAFAAAGDTALLFDEREPAFLLGMAAFLGTQVSYTTGYARMGALRSMRSRPWRTAGCLAGWAAVNAVLAPSLEKHLRLPVAGYSLALTLMGVAGLGVSGRVGAGAAAFVGSDLLIGLQAAGRKVPSQELLIMAGYILGQYLITTGWLDHLDSDEAPGQTALPA</sequence>
<dbReference type="AlphaFoldDB" id="A0A7T1TDN5"/>
<dbReference type="Proteomes" id="UP000595046">
    <property type="component" value="Chromosome"/>
</dbReference>
<proteinExistence type="inferred from homology"/>
<comment type="similarity">
    <text evidence="2">Belongs to the TMEM86 family.</text>
</comment>
<organism evidence="6 7">
    <name type="scientific">Streptomyces bathyalis</name>
    <dbReference type="NCBI Taxonomy" id="2710756"/>
    <lineage>
        <taxon>Bacteria</taxon>
        <taxon>Bacillati</taxon>
        <taxon>Actinomycetota</taxon>
        <taxon>Actinomycetes</taxon>
        <taxon>Kitasatosporales</taxon>
        <taxon>Streptomycetaceae</taxon>
        <taxon>Streptomyces</taxon>
    </lineage>
</organism>
<keyword evidence="3" id="KW-0812">Transmembrane</keyword>
<evidence type="ECO:0000256" key="5">
    <source>
        <dbReference type="ARBA" id="ARBA00023136"/>
    </source>
</evidence>
<evidence type="ECO:0000313" key="7">
    <source>
        <dbReference type="Proteomes" id="UP000595046"/>
    </source>
</evidence>
<evidence type="ECO:0000313" key="6">
    <source>
        <dbReference type="EMBL" id="QPP11084.1"/>
    </source>
</evidence>
<keyword evidence="7" id="KW-1185">Reference proteome</keyword>
<dbReference type="GO" id="GO:0016020">
    <property type="term" value="C:membrane"/>
    <property type="evidence" value="ECO:0007669"/>
    <property type="project" value="UniProtKB-SubCell"/>
</dbReference>
<keyword evidence="5" id="KW-0472">Membrane</keyword>
<gene>
    <name evidence="6" type="ORF">G4Z16_28510</name>
</gene>